<dbReference type="AlphaFoldDB" id="A0A433VCV2"/>
<accession>A0A433VCV2</accession>
<comment type="caution">
    <text evidence="1">The sequence shown here is derived from an EMBL/GenBank/DDBJ whole genome shotgun (WGS) entry which is preliminary data.</text>
</comment>
<reference evidence="1" key="1">
    <citation type="submission" date="2018-12" db="EMBL/GenBank/DDBJ databases">
        <authorList>
            <person name="Will S."/>
            <person name="Neumann-Schaal M."/>
            <person name="Henke P."/>
        </authorList>
    </citation>
    <scope>NUCLEOTIDE SEQUENCE</scope>
    <source>
        <strain evidence="1">PCC 7102</strain>
    </source>
</reference>
<evidence type="ECO:0000313" key="1">
    <source>
        <dbReference type="EMBL" id="RUT03877.1"/>
    </source>
</evidence>
<sequence>MEPEEYCRKWVPIYQDKKPGERGYRAACIRELARVSGVKGTTIDINWGSDFSERPSYLPKMLALAHTINLMKQMFSQAPGTFKDEIMFEPMEPKDFCAKWVPRKSNFKPGEYGYRKECCEFLASLTGYNEDTCSNWLSTPSDVPKLARMYFRLLDTVWEIDKLLPKNVNNFKE</sequence>
<organism evidence="1 2">
    <name type="scientific">Dulcicalothrix desertica PCC 7102</name>
    <dbReference type="NCBI Taxonomy" id="232991"/>
    <lineage>
        <taxon>Bacteria</taxon>
        <taxon>Bacillati</taxon>
        <taxon>Cyanobacteriota</taxon>
        <taxon>Cyanophyceae</taxon>
        <taxon>Nostocales</taxon>
        <taxon>Calotrichaceae</taxon>
        <taxon>Dulcicalothrix</taxon>
    </lineage>
</organism>
<proteinExistence type="predicted"/>
<name>A0A433VCV2_9CYAN</name>
<evidence type="ECO:0000313" key="2">
    <source>
        <dbReference type="Proteomes" id="UP000271624"/>
    </source>
</evidence>
<dbReference type="EMBL" id="RSCL01000012">
    <property type="protein sequence ID" value="RUT03877.1"/>
    <property type="molecule type" value="Genomic_DNA"/>
</dbReference>
<gene>
    <name evidence="1" type="ORF">DSM106972_047910</name>
</gene>
<keyword evidence="2" id="KW-1185">Reference proteome</keyword>
<dbReference type="RefSeq" id="WP_186538761.1">
    <property type="nucleotide sequence ID" value="NZ_RSCL01000012.1"/>
</dbReference>
<protein>
    <submittedName>
        <fullName evidence="1">Uncharacterized protein</fullName>
    </submittedName>
</protein>
<dbReference type="Proteomes" id="UP000271624">
    <property type="component" value="Unassembled WGS sequence"/>
</dbReference>
<reference evidence="1" key="2">
    <citation type="journal article" date="2019" name="Genome Biol. Evol.">
        <title>Day and night: Metabolic profiles and evolutionary relationships of six axenic non-marine cyanobacteria.</title>
        <authorList>
            <person name="Will S.E."/>
            <person name="Henke P."/>
            <person name="Boedeker C."/>
            <person name="Huang S."/>
            <person name="Brinkmann H."/>
            <person name="Rohde M."/>
            <person name="Jarek M."/>
            <person name="Friedl T."/>
            <person name="Seufert S."/>
            <person name="Schumacher M."/>
            <person name="Overmann J."/>
            <person name="Neumann-Schaal M."/>
            <person name="Petersen J."/>
        </authorList>
    </citation>
    <scope>NUCLEOTIDE SEQUENCE [LARGE SCALE GENOMIC DNA]</scope>
    <source>
        <strain evidence="1">PCC 7102</strain>
    </source>
</reference>